<name>A0ABN9YRR8_9LACO</name>
<keyword evidence="2" id="KW-1185">Reference proteome</keyword>
<accession>A0ABN9YRR8</accession>
<sequence>MTKRWTTGLFLAVGETKALNAQCGTPIFAIDEGKRTFKVINKEGLTELLEQLRREANND</sequence>
<protein>
    <submittedName>
        <fullName evidence="1">Uncharacterized protein</fullName>
    </submittedName>
</protein>
<dbReference type="Proteomes" id="UP001314262">
    <property type="component" value="Unassembled WGS sequence"/>
</dbReference>
<dbReference type="RefSeq" id="WP_338349079.1">
    <property type="nucleotide sequence ID" value="NZ_CAUZLT010000003.1"/>
</dbReference>
<organism evidence="1 2">
    <name type="scientific">Fructobacillus tropaeoli</name>
    <dbReference type="NCBI Taxonomy" id="709323"/>
    <lineage>
        <taxon>Bacteria</taxon>
        <taxon>Bacillati</taxon>
        <taxon>Bacillota</taxon>
        <taxon>Bacilli</taxon>
        <taxon>Lactobacillales</taxon>
        <taxon>Lactobacillaceae</taxon>
        <taxon>Fructobacillus</taxon>
    </lineage>
</organism>
<proteinExistence type="predicted"/>
<comment type="caution">
    <text evidence="1">The sequence shown here is derived from an EMBL/GenBank/DDBJ whole genome shotgun (WGS) entry which is preliminary data.</text>
</comment>
<dbReference type="EMBL" id="CAUZLT010000003">
    <property type="protein sequence ID" value="CAK1241077.1"/>
    <property type="molecule type" value="Genomic_DNA"/>
</dbReference>
<reference evidence="1 2" key="1">
    <citation type="submission" date="2023-10" db="EMBL/GenBank/DDBJ databases">
        <authorList>
            <person name="Botero Cardona J."/>
        </authorList>
    </citation>
    <scope>NUCLEOTIDE SEQUENCE [LARGE SCALE GENOMIC DNA]</scope>
    <source>
        <strain evidence="1 2">R-53137</strain>
    </source>
</reference>
<evidence type="ECO:0000313" key="2">
    <source>
        <dbReference type="Proteomes" id="UP001314262"/>
    </source>
</evidence>
<evidence type="ECO:0000313" key="1">
    <source>
        <dbReference type="EMBL" id="CAK1241077.1"/>
    </source>
</evidence>
<gene>
    <name evidence="1" type="ORF">R53137_KAKDMLNK_00818</name>
</gene>